<proteinExistence type="predicted"/>
<feature type="region of interest" description="Disordered" evidence="1">
    <location>
        <begin position="300"/>
        <end position="370"/>
    </location>
</feature>
<evidence type="ECO:0000313" key="3">
    <source>
        <dbReference type="Proteomes" id="UP000007494"/>
    </source>
</evidence>
<dbReference type="Proteomes" id="UP000007494">
    <property type="component" value="Chromosome VI"/>
</dbReference>
<dbReference type="eggNOG" id="ENOG502T6N5">
    <property type="taxonomic scope" value="Eukaryota"/>
</dbReference>
<dbReference type="OrthoDB" id="372164at2759"/>
<sequence>MPQTLASAASLPSTGLATPALEEATTRQSKDDRQEGKEEKAHAESEGESEAESGEESDEKLEEKFQAEDGALKGGPPPFLEDISPHVSSSLSLSLSSSACRGEQPRLSTTSETLIGDAPGSSLAASTARDGSPSARSEEGTAEELTSPISCVRPVSSCEKRENECLSQEAQAAHLPAFLSQAEPSVPASLIGSPSSFSSFSSFSSASFSFFSSAHLAKSEKTRVLSHALEEREAVPERDVSTPLSVISRPVSLASSLALSAGLPVAANKEASLKSSLMSFFSPPSFPSLAPASSSASSSVSSSPSSSRCSSSASSFPSASSGVEGVGDAGTGARETAREKPVRNEGLEMRAISEEGQLSEEESLSPSFSHPRALSVSCPSSYASGSLAPSPCLNASEEKFAPRAAGLRTAFAEGRFGRIFQRFGSLSSGTALISRSSSSAVSSSSFLPASDQVSSSSSSSSSRSSSSSSAVSSSSSSLSAYSSSRPRPGRGGDELEREESDLFQGRKHAAAMSLVASRTRAQGAPEGAEETPPSDFVLQPPLLSRLHPRAVAEDPNFFPSPHDERAQMLILMELSRLRGEMLQLQLATASKPANIIIQNKTEVAASTETNIQQSARDEEPRSRFLDCLSRFFSSRVNQFVLLCGVGLGCYMLLEHWRHTWRMAQLRRRVDSNIVLRGVQMLEETIGMNGEVFLERRFRCLQTFNIET</sequence>
<dbReference type="VEuPathDB" id="ToxoDB:NCLIV_019150"/>
<dbReference type="AlphaFoldDB" id="F0VEI2"/>
<evidence type="ECO:0000313" key="2">
    <source>
        <dbReference type="EMBL" id="CBZ52126.1"/>
    </source>
</evidence>
<feature type="region of interest" description="Disordered" evidence="1">
    <location>
        <begin position="441"/>
        <end position="499"/>
    </location>
</feature>
<feature type="compositionally biased region" description="Polar residues" evidence="1">
    <location>
        <begin position="1"/>
        <end position="16"/>
    </location>
</feature>
<feature type="compositionally biased region" description="Basic and acidic residues" evidence="1">
    <location>
        <begin position="335"/>
        <end position="353"/>
    </location>
</feature>
<feature type="compositionally biased region" description="Basic and acidic residues" evidence="1">
    <location>
        <begin position="24"/>
        <end position="45"/>
    </location>
</feature>
<name>F0VEI2_NEOCL</name>
<feature type="compositionally biased region" description="Low complexity" evidence="1">
    <location>
        <begin position="300"/>
        <end position="321"/>
    </location>
</feature>
<reference evidence="3" key="1">
    <citation type="journal article" date="2012" name="PLoS Pathog.">
        <title>Comparative genomics of the apicomplexan parasites Toxoplasma gondii and Neospora caninum: Coccidia differing in host range and transmission strategy.</title>
        <authorList>
            <person name="Reid A.J."/>
            <person name="Vermont S.J."/>
            <person name="Cotton J.A."/>
            <person name="Harris D."/>
            <person name="Hill-Cawthorne G.A."/>
            <person name="Konen-Waisman S."/>
            <person name="Latham S.M."/>
            <person name="Mourier T."/>
            <person name="Norton R."/>
            <person name="Quail M.A."/>
            <person name="Sanders M."/>
            <person name="Shanmugam D."/>
            <person name="Sohal A."/>
            <person name="Wasmuth J.D."/>
            <person name="Brunk B."/>
            <person name="Grigg M.E."/>
            <person name="Howard J.C."/>
            <person name="Parkinson J."/>
            <person name="Roos D.S."/>
            <person name="Trees A.J."/>
            <person name="Berriman M."/>
            <person name="Pain A."/>
            <person name="Wastling J.M."/>
        </authorList>
    </citation>
    <scope>NUCLEOTIDE SEQUENCE [LARGE SCALE GENOMIC DNA]</scope>
    <source>
        <strain evidence="3">Liverpool</strain>
    </source>
</reference>
<accession>F0VEI2</accession>
<evidence type="ECO:0000256" key="1">
    <source>
        <dbReference type="SAM" id="MobiDB-lite"/>
    </source>
</evidence>
<organism evidence="2 3">
    <name type="scientific">Neospora caninum (strain Liverpool)</name>
    <dbReference type="NCBI Taxonomy" id="572307"/>
    <lineage>
        <taxon>Eukaryota</taxon>
        <taxon>Sar</taxon>
        <taxon>Alveolata</taxon>
        <taxon>Apicomplexa</taxon>
        <taxon>Conoidasida</taxon>
        <taxon>Coccidia</taxon>
        <taxon>Eucoccidiorida</taxon>
        <taxon>Eimeriorina</taxon>
        <taxon>Sarcocystidae</taxon>
        <taxon>Neospora</taxon>
    </lineage>
</organism>
<dbReference type="EMBL" id="FR823387">
    <property type="protein sequence ID" value="CBZ52126.1"/>
    <property type="molecule type" value="Genomic_DNA"/>
</dbReference>
<feature type="region of interest" description="Disordered" evidence="1">
    <location>
        <begin position="1"/>
        <end position="149"/>
    </location>
</feature>
<dbReference type="GeneID" id="13444992"/>
<gene>
    <name evidence="2" type="ORF">NCLIV_019150</name>
</gene>
<feature type="region of interest" description="Disordered" evidence="1">
    <location>
        <begin position="513"/>
        <end position="538"/>
    </location>
</feature>
<feature type="compositionally biased region" description="Acidic residues" evidence="1">
    <location>
        <begin position="46"/>
        <end position="60"/>
    </location>
</feature>
<dbReference type="OMA" id="YMLLEHW"/>
<feature type="compositionally biased region" description="Low complexity" evidence="1">
    <location>
        <begin position="88"/>
        <end position="98"/>
    </location>
</feature>
<protein>
    <submittedName>
        <fullName evidence="2">Uncharacterized protein</fullName>
    </submittedName>
</protein>
<feature type="compositionally biased region" description="Low complexity" evidence="1">
    <location>
        <begin position="441"/>
        <end position="484"/>
    </location>
</feature>
<keyword evidence="3" id="KW-1185">Reference proteome</keyword>
<feature type="compositionally biased region" description="Basic and acidic residues" evidence="1">
    <location>
        <begin position="61"/>
        <end position="71"/>
    </location>
</feature>
<dbReference type="RefSeq" id="XP_003882158.1">
    <property type="nucleotide sequence ID" value="XM_003882109.1"/>
</dbReference>
<dbReference type="InParanoid" id="F0VEI2"/>